<dbReference type="InterPro" id="IPR002125">
    <property type="entry name" value="CMP_dCMP_dom"/>
</dbReference>
<comment type="catalytic activity">
    <reaction evidence="5 6">
        <text>adenosine(34) in tRNA + H2O + H(+) = inosine(34) in tRNA + NH4(+)</text>
        <dbReference type="Rhea" id="RHEA:43168"/>
        <dbReference type="Rhea" id="RHEA-COMP:10373"/>
        <dbReference type="Rhea" id="RHEA-COMP:10374"/>
        <dbReference type="ChEBI" id="CHEBI:15377"/>
        <dbReference type="ChEBI" id="CHEBI:15378"/>
        <dbReference type="ChEBI" id="CHEBI:28938"/>
        <dbReference type="ChEBI" id="CHEBI:74411"/>
        <dbReference type="ChEBI" id="CHEBI:82852"/>
        <dbReference type="EC" id="3.5.4.33"/>
    </reaction>
</comment>
<dbReference type="InterPro" id="IPR016193">
    <property type="entry name" value="Cytidine_deaminase-like"/>
</dbReference>
<dbReference type="PANTHER" id="PTHR11079">
    <property type="entry name" value="CYTOSINE DEAMINASE FAMILY MEMBER"/>
    <property type="match status" value="1"/>
</dbReference>
<organism evidence="9 10">
    <name type="scientific">Bifidobacterium eulemuris</name>
    <dbReference type="NCBI Taxonomy" id="1765219"/>
    <lineage>
        <taxon>Bacteria</taxon>
        <taxon>Bacillati</taxon>
        <taxon>Actinomycetota</taxon>
        <taxon>Actinomycetes</taxon>
        <taxon>Bifidobacteriales</taxon>
        <taxon>Bifidobacteriaceae</taxon>
        <taxon>Bifidobacterium</taxon>
    </lineage>
</organism>
<accession>A0A261FXW0</accession>
<dbReference type="PANTHER" id="PTHR11079:SF202">
    <property type="entry name" value="TRNA-SPECIFIC ADENOSINE DEAMINASE"/>
    <property type="match status" value="1"/>
</dbReference>
<dbReference type="Gene3D" id="3.40.140.10">
    <property type="entry name" value="Cytidine Deaminase, domain 2"/>
    <property type="match status" value="1"/>
</dbReference>
<sequence>MWDGRVARGRVCGAAVRRWSTTLDPMTPQDAMRQALDLARQAALAGDVPVGAVVLDADGRIIGRGYNTREAQGDPLAHAEILAMREAAQSRSLRQPEAEPPFPRHPERSEAKSRDLTAWNLADCTLVVTLEPCPMCAGACLQTHIGRIVFGAWDAKLGACGSIWDIPRDPHVGHTPQVVGGVSERDCAALLTDFFAARR</sequence>
<evidence type="ECO:0000256" key="1">
    <source>
        <dbReference type="ARBA" id="ARBA00022694"/>
    </source>
</evidence>
<dbReference type="Pfam" id="PF00383">
    <property type="entry name" value="dCMP_cyt_deam_1"/>
    <property type="match status" value="1"/>
</dbReference>
<reference evidence="9 10" key="1">
    <citation type="journal article" date="2017" name="BMC Genomics">
        <title>Comparative genomic and phylogenomic analyses of the Bifidobacteriaceae family.</title>
        <authorList>
            <person name="Lugli G.A."/>
            <person name="Milani C."/>
            <person name="Turroni F."/>
            <person name="Duranti S."/>
            <person name="Mancabelli L."/>
            <person name="Mangifesta M."/>
            <person name="Ferrario C."/>
            <person name="Modesto M."/>
            <person name="Mattarelli P."/>
            <person name="Jiri K."/>
            <person name="van Sinderen D."/>
            <person name="Ventura M."/>
        </authorList>
    </citation>
    <scope>NUCLEOTIDE SEQUENCE [LARGE SCALE GENOMIC DNA]</scope>
    <source>
        <strain evidence="9 10">DSM 100216</strain>
    </source>
</reference>
<dbReference type="SUPFAM" id="SSF53927">
    <property type="entry name" value="Cytidine deaminase-like"/>
    <property type="match status" value="1"/>
</dbReference>
<dbReference type="GO" id="GO:0002100">
    <property type="term" value="P:tRNA wobble adenosine to inosine editing"/>
    <property type="evidence" value="ECO:0007669"/>
    <property type="project" value="UniProtKB-UniRule"/>
</dbReference>
<keyword evidence="4 6" id="KW-0862">Zinc</keyword>
<feature type="compositionally biased region" description="Basic and acidic residues" evidence="7">
    <location>
        <begin position="94"/>
        <end position="113"/>
    </location>
</feature>
<feature type="binding site" evidence="6">
    <location>
        <position position="136"/>
    </location>
    <ligand>
        <name>Zn(2+)</name>
        <dbReference type="ChEBI" id="CHEBI:29105"/>
        <note>catalytic</note>
    </ligand>
</feature>
<evidence type="ECO:0000256" key="2">
    <source>
        <dbReference type="ARBA" id="ARBA00022723"/>
    </source>
</evidence>
<comment type="subunit">
    <text evidence="6">Homodimer.</text>
</comment>
<dbReference type="EMBL" id="MWWZ01000019">
    <property type="protein sequence ID" value="OZG64019.1"/>
    <property type="molecule type" value="Genomic_DNA"/>
</dbReference>
<dbReference type="EC" id="3.5.4.33" evidence="6"/>
<feature type="binding site" evidence="6">
    <location>
        <position position="133"/>
    </location>
    <ligand>
        <name>Zn(2+)</name>
        <dbReference type="ChEBI" id="CHEBI:29105"/>
        <note>catalytic</note>
    </ligand>
</feature>
<feature type="domain" description="CMP/dCMP-type deaminase" evidence="8">
    <location>
        <begin position="26"/>
        <end position="165"/>
    </location>
</feature>
<evidence type="ECO:0000313" key="10">
    <source>
        <dbReference type="Proteomes" id="UP000216057"/>
    </source>
</evidence>
<gene>
    <name evidence="6" type="primary">tadA</name>
    <name evidence="9" type="ORF">BEUL_2285</name>
</gene>
<evidence type="ECO:0000256" key="6">
    <source>
        <dbReference type="HAMAP-Rule" id="MF_00972"/>
    </source>
</evidence>
<comment type="similarity">
    <text evidence="6">Belongs to the cytidine and deoxycytidylate deaminase family.</text>
</comment>
<dbReference type="GO" id="GO:0008270">
    <property type="term" value="F:zinc ion binding"/>
    <property type="evidence" value="ECO:0007669"/>
    <property type="project" value="UniProtKB-UniRule"/>
</dbReference>
<keyword evidence="1 6" id="KW-0819">tRNA processing</keyword>
<protein>
    <recommendedName>
        <fullName evidence="6">tRNA-specific adenosine deaminase</fullName>
        <ecNumber evidence="6">3.5.4.33</ecNumber>
    </recommendedName>
</protein>
<name>A0A261FXW0_9BIFI</name>
<evidence type="ECO:0000256" key="7">
    <source>
        <dbReference type="SAM" id="MobiDB-lite"/>
    </source>
</evidence>
<evidence type="ECO:0000259" key="8">
    <source>
        <dbReference type="PROSITE" id="PS51747"/>
    </source>
</evidence>
<evidence type="ECO:0000313" key="9">
    <source>
        <dbReference type="EMBL" id="OZG64019.1"/>
    </source>
</evidence>
<proteinExistence type="inferred from homology"/>
<keyword evidence="3 6" id="KW-0378">Hydrolase</keyword>
<feature type="region of interest" description="Disordered" evidence="7">
    <location>
        <begin position="88"/>
        <end position="113"/>
    </location>
</feature>
<dbReference type="AlphaFoldDB" id="A0A261FXW0"/>
<dbReference type="Proteomes" id="UP000216057">
    <property type="component" value="Unassembled WGS sequence"/>
</dbReference>
<keyword evidence="2 6" id="KW-0479">Metal-binding</keyword>
<feature type="binding site" evidence="6">
    <location>
        <position position="78"/>
    </location>
    <ligand>
        <name>Zn(2+)</name>
        <dbReference type="ChEBI" id="CHEBI:29105"/>
        <note>catalytic</note>
    </ligand>
</feature>
<dbReference type="HAMAP" id="MF_00972">
    <property type="entry name" value="tRNA_aden_deaminase"/>
    <property type="match status" value="1"/>
</dbReference>
<dbReference type="GO" id="GO:0052717">
    <property type="term" value="F:tRNA-specific adenosine-34 deaminase activity"/>
    <property type="evidence" value="ECO:0007669"/>
    <property type="project" value="UniProtKB-UniRule"/>
</dbReference>
<dbReference type="PROSITE" id="PS51747">
    <property type="entry name" value="CYT_DCMP_DEAMINASES_2"/>
    <property type="match status" value="1"/>
</dbReference>
<dbReference type="InterPro" id="IPR028883">
    <property type="entry name" value="tRNA_aden_deaminase"/>
</dbReference>
<comment type="function">
    <text evidence="6">Catalyzes the deamination of adenosine to inosine at the wobble position 34 of tRNA(Arg2).</text>
</comment>
<feature type="active site" description="Proton donor" evidence="6">
    <location>
        <position position="80"/>
    </location>
</feature>
<evidence type="ECO:0000256" key="4">
    <source>
        <dbReference type="ARBA" id="ARBA00022833"/>
    </source>
</evidence>
<evidence type="ECO:0000256" key="3">
    <source>
        <dbReference type="ARBA" id="ARBA00022801"/>
    </source>
</evidence>
<evidence type="ECO:0000256" key="5">
    <source>
        <dbReference type="ARBA" id="ARBA00048045"/>
    </source>
</evidence>
<dbReference type="CDD" id="cd01285">
    <property type="entry name" value="nucleoside_deaminase"/>
    <property type="match status" value="1"/>
</dbReference>
<comment type="caution">
    <text evidence="9">The sequence shown here is derived from an EMBL/GenBank/DDBJ whole genome shotgun (WGS) entry which is preliminary data.</text>
</comment>
<comment type="cofactor">
    <cofactor evidence="6">
        <name>Zn(2+)</name>
        <dbReference type="ChEBI" id="CHEBI:29105"/>
    </cofactor>
    <text evidence="6">Binds 1 zinc ion per subunit.</text>
</comment>